<keyword evidence="7" id="KW-0732">Signal</keyword>
<comment type="similarity">
    <text evidence="3">Belongs to the metallo-dependent hydrolases superfamily. Adenosine and AMP deaminases family. ADGF subfamily.</text>
</comment>
<evidence type="ECO:0000256" key="3">
    <source>
        <dbReference type="ARBA" id="ARBA00006083"/>
    </source>
</evidence>
<comment type="caution">
    <text evidence="12">The sequence shown here is derived from an EMBL/GenBank/DDBJ whole genome shotgun (WGS) entry which is preliminary data.</text>
</comment>
<evidence type="ECO:0000256" key="4">
    <source>
        <dbReference type="ARBA" id="ARBA00012784"/>
    </source>
</evidence>
<dbReference type="EC" id="3.5.4.4" evidence="4"/>
<dbReference type="EMBL" id="PDND01000017">
    <property type="protein sequence ID" value="PGH35755.1"/>
    <property type="molecule type" value="Genomic_DNA"/>
</dbReference>
<dbReference type="InterPro" id="IPR001365">
    <property type="entry name" value="A_deaminase_dom"/>
</dbReference>
<keyword evidence="6" id="KW-0479">Metal-binding</keyword>
<evidence type="ECO:0000256" key="9">
    <source>
        <dbReference type="ARBA" id="ARBA00047764"/>
    </source>
</evidence>
<feature type="region of interest" description="Disordered" evidence="10">
    <location>
        <begin position="15"/>
        <end position="39"/>
    </location>
</feature>
<keyword evidence="13" id="KW-1185">Reference proteome</keyword>
<dbReference type="GO" id="GO:0006154">
    <property type="term" value="P:adenosine catabolic process"/>
    <property type="evidence" value="ECO:0007669"/>
    <property type="project" value="TreeGrafter"/>
</dbReference>
<comment type="subcellular location">
    <subcellularLocation>
        <location evidence="2">Secreted</location>
    </subcellularLocation>
</comment>
<dbReference type="AlphaFoldDB" id="A0A2B7ZQ20"/>
<accession>A0A2B7ZQ20</accession>
<sequence>MFNLQWIQESFSCNNNSTTSTNKTQNNKHSSTRGSTSTIPSSAADYFEALNTLQKQEREMAFDAAAVAKASESEKDAALVLQSIRTEERSRLLKSGASDQFLANAGLINHGSDLMRVAQRLPKGAQLHCHFNTVLHPSFLVSEARNIKCMFIRSSLSLNTQLDNLNNAAITFSVLQDSTEGANIFDPDYEPLTWVRYSKFLENFPGGGGKAEEWLVNKLLISLEDAHAVGQTLEGVWDIFNRSTQMMKGLFNYESAFRNYVGKAIDSFVEDNVMYAEVRPNFFDKYIATDDGEGQLDHRAWMQIIREEVDAKIKQLDANGSRGAGRFKGLKVIYCAPRSIKNEDMTWCLNDCISLKQEFPDLICGFDMVGCEGRGNPIRHYISELLQFRATCTALNLDIPFIFHAGETLESQGPTDNNLYDAIMLNSKRIGHGYALPQHPLLMQLCRERGIALEICPISNEILHLCSSMKGHVLPTLLANSVPCTINSDNPAYFGSSLSHDFYQTILYHDSMTLFGWRVLAEWGIEHSCMDVEQRNDAFKTWEANWKAFCEWIVEEFGPEYLKFPVSTQVKNAN</sequence>
<comment type="cofactor">
    <cofactor evidence="1">
        <name>Zn(2+)</name>
        <dbReference type="ChEBI" id="CHEBI:29105"/>
    </cofactor>
</comment>
<reference evidence="12 13" key="1">
    <citation type="submission" date="2017-10" db="EMBL/GenBank/DDBJ databases">
        <title>Comparative genomics in systemic dimorphic fungi from Ajellomycetaceae.</title>
        <authorList>
            <person name="Munoz J.F."/>
            <person name="Mcewen J.G."/>
            <person name="Clay O.K."/>
            <person name="Cuomo C.A."/>
        </authorList>
    </citation>
    <scope>NUCLEOTIDE SEQUENCE [LARGE SCALE GENOMIC DNA]</scope>
    <source>
        <strain evidence="12 13">UAMH4076</strain>
    </source>
</reference>
<evidence type="ECO:0000256" key="6">
    <source>
        <dbReference type="ARBA" id="ARBA00022723"/>
    </source>
</evidence>
<dbReference type="Gene3D" id="3.20.20.140">
    <property type="entry name" value="Metal-dependent hydrolases"/>
    <property type="match status" value="1"/>
</dbReference>
<feature type="domain" description="Adenosine deaminase" evidence="11">
    <location>
        <begin position="237"/>
        <end position="537"/>
    </location>
</feature>
<dbReference type="GO" id="GO:0005576">
    <property type="term" value="C:extracellular region"/>
    <property type="evidence" value="ECO:0007669"/>
    <property type="project" value="UniProtKB-SubCell"/>
</dbReference>
<dbReference type="InterPro" id="IPR032466">
    <property type="entry name" value="Metal_Hydrolase"/>
</dbReference>
<keyword evidence="5" id="KW-0964">Secreted</keyword>
<evidence type="ECO:0000256" key="1">
    <source>
        <dbReference type="ARBA" id="ARBA00001947"/>
    </source>
</evidence>
<proteinExistence type="inferred from homology"/>
<dbReference type="Proteomes" id="UP000226031">
    <property type="component" value="Unassembled WGS sequence"/>
</dbReference>
<dbReference type="GO" id="GO:0046872">
    <property type="term" value="F:metal ion binding"/>
    <property type="evidence" value="ECO:0007669"/>
    <property type="project" value="UniProtKB-KW"/>
</dbReference>
<gene>
    <name evidence="12" type="ORF">GX50_01468</name>
</gene>
<dbReference type="PANTHER" id="PTHR11409:SF37">
    <property type="entry name" value="ADENOSINE DEAMINASE DOMAIN-CONTAINING PROTEIN"/>
    <property type="match status" value="1"/>
</dbReference>
<dbReference type="FunFam" id="3.20.20.140:FF:000017">
    <property type="entry name" value="Adenosine deaminase 2"/>
    <property type="match status" value="1"/>
</dbReference>
<organism evidence="12 13">
    <name type="scientific">[Emmonsia] crescens</name>
    <dbReference type="NCBI Taxonomy" id="73230"/>
    <lineage>
        <taxon>Eukaryota</taxon>
        <taxon>Fungi</taxon>
        <taxon>Dikarya</taxon>
        <taxon>Ascomycota</taxon>
        <taxon>Pezizomycotina</taxon>
        <taxon>Eurotiomycetes</taxon>
        <taxon>Eurotiomycetidae</taxon>
        <taxon>Onygenales</taxon>
        <taxon>Ajellomycetaceae</taxon>
        <taxon>Emergomyces</taxon>
    </lineage>
</organism>
<evidence type="ECO:0000313" key="12">
    <source>
        <dbReference type="EMBL" id="PGH35755.1"/>
    </source>
</evidence>
<dbReference type="InterPro" id="IPR006330">
    <property type="entry name" value="Ado/ade_deaminase"/>
</dbReference>
<feature type="compositionally biased region" description="Low complexity" evidence="10">
    <location>
        <begin position="15"/>
        <end position="29"/>
    </location>
</feature>
<evidence type="ECO:0000256" key="7">
    <source>
        <dbReference type="ARBA" id="ARBA00022729"/>
    </source>
</evidence>
<dbReference type="SUPFAM" id="SSF51556">
    <property type="entry name" value="Metallo-dependent hydrolases"/>
    <property type="match status" value="1"/>
</dbReference>
<dbReference type="PANTHER" id="PTHR11409">
    <property type="entry name" value="ADENOSINE DEAMINASE"/>
    <property type="match status" value="1"/>
</dbReference>
<dbReference type="GO" id="GO:0004000">
    <property type="term" value="F:adenosine deaminase activity"/>
    <property type="evidence" value="ECO:0007669"/>
    <property type="project" value="TreeGrafter"/>
</dbReference>
<name>A0A2B7ZQ20_9EURO</name>
<evidence type="ECO:0000256" key="2">
    <source>
        <dbReference type="ARBA" id="ARBA00004613"/>
    </source>
</evidence>
<protein>
    <recommendedName>
        <fullName evidence="4">adenosine deaminase</fullName>
        <ecNumber evidence="4">3.5.4.4</ecNumber>
    </recommendedName>
</protein>
<evidence type="ECO:0000256" key="8">
    <source>
        <dbReference type="ARBA" id="ARBA00022801"/>
    </source>
</evidence>
<keyword evidence="8" id="KW-0378">Hydrolase</keyword>
<dbReference type="GO" id="GO:0046103">
    <property type="term" value="P:inosine biosynthetic process"/>
    <property type="evidence" value="ECO:0007669"/>
    <property type="project" value="TreeGrafter"/>
</dbReference>
<evidence type="ECO:0000256" key="10">
    <source>
        <dbReference type="SAM" id="MobiDB-lite"/>
    </source>
</evidence>
<dbReference type="Pfam" id="PF00962">
    <property type="entry name" value="A_deaminase"/>
    <property type="match status" value="1"/>
</dbReference>
<evidence type="ECO:0000256" key="5">
    <source>
        <dbReference type="ARBA" id="ARBA00022525"/>
    </source>
</evidence>
<dbReference type="STRING" id="73230.A0A2B7ZQ20"/>
<evidence type="ECO:0000313" key="13">
    <source>
        <dbReference type="Proteomes" id="UP000226031"/>
    </source>
</evidence>
<dbReference type="VEuPathDB" id="FungiDB:EMCG_03818"/>
<comment type="catalytic activity">
    <reaction evidence="9">
        <text>adenosine + H2O + H(+) = inosine + NH4(+)</text>
        <dbReference type="Rhea" id="RHEA:24408"/>
        <dbReference type="ChEBI" id="CHEBI:15377"/>
        <dbReference type="ChEBI" id="CHEBI:15378"/>
        <dbReference type="ChEBI" id="CHEBI:16335"/>
        <dbReference type="ChEBI" id="CHEBI:17596"/>
        <dbReference type="ChEBI" id="CHEBI:28938"/>
        <dbReference type="EC" id="3.5.4.4"/>
    </reaction>
</comment>
<evidence type="ECO:0000259" key="11">
    <source>
        <dbReference type="Pfam" id="PF00962"/>
    </source>
</evidence>